<dbReference type="AlphaFoldDB" id="A0A9Q1HZK8"/>
<keyword evidence="3" id="KW-1185">Reference proteome</keyword>
<name>A0A9Q1HZK8_CONCO</name>
<accession>A0A9Q1HZK8</accession>
<proteinExistence type="predicted"/>
<evidence type="ECO:0000313" key="2">
    <source>
        <dbReference type="EMBL" id="KAJ8271512.1"/>
    </source>
</evidence>
<gene>
    <name evidence="2" type="ORF">COCON_G00103710</name>
</gene>
<sequence length="97" mass="10962">NLLQPSHEDAKKETRKRQERDKKEKERDKKEAGVPVLYSMLYAPVRPPPSLTLSVALMDVNHFLANSCSLKIMCRISASHVPAWNSSHLVQNGGKRP</sequence>
<feature type="non-terminal residue" evidence="2">
    <location>
        <position position="1"/>
    </location>
</feature>
<feature type="region of interest" description="Disordered" evidence="1">
    <location>
        <begin position="1"/>
        <end position="31"/>
    </location>
</feature>
<evidence type="ECO:0000256" key="1">
    <source>
        <dbReference type="SAM" id="MobiDB-lite"/>
    </source>
</evidence>
<protein>
    <submittedName>
        <fullName evidence="2">Uncharacterized protein</fullName>
    </submittedName>
</protein>
<reference evidence="2" key="1">
    <citation type="journal article" date="2023" name="Science">
        <title>Genome structures resolve the early diversification of teleost fishes.</title>
        <authorList>
            <person name="Parey E."/>
            <person name="Louis A."/>
            <person name="Montfort J."/>
            <person name="Bouchez O."/>
            <person name="Roques C."/>
            <person name="Iampietro C."/>
            <person name="Lluch J."/>
            <person name="Castinel A."/>
            <person name="Donnadieu C."/>
            <person name="Desvignes T."/>
            <person name="Floi Bucao C."/>
            <person name="Jouanno E."/>
            <person name="Wen M."/>
            <person name="Mejri S."/>
            <person name="Dirks R."/>
            <person name="Jansen H."/>
            <person name="Henkel C."/>
            <person name="Chen W.J."/>
            <person name="Zahm M."/>
            <person name="Cabau C."/>
            <person name="Klopp C."/>
            <person name="Thompson A.W."/>
            <person name="Robinson-Rechavi M."/>
            <person name="Braasch I."/>
            <person name="Lecointre G."/>
            <person name="Bobe J."/>
            <person name="Postlethwait J.H."/>
            <person name="Berthelot C."/>
            <person name="Roest Crollius H."/>
            <person name="Guiguen Y."/>
        </authorList>
    </citation>
    <scope>NUCLEOTIDE SEQUENCE</scope>
    <source>
        <strain evidence="2">Concon-B</strain>
    </source>
</reference>
<organism evidence="2 3">
    <name type="scientific">Conger conger</name>
    <name type="common">Conger eel</name>
    <name type="synonym">Muraena conger</name>
    <dbReference type="NCBI Taxonomy" id="82655"/>
    <lineage>
        <taxon>Eukaryota</taxon>
        <taxon>Metazoa</taxon>
        <taxon>Chordata</taxon>
        <taxon>Craniata</taxon>
        <taxon>Vertebrata</taxon>
        <taxon>Euteleostomi</taxon>
        <taxon>Actinopterygii</taxon>
        <taxon>Neopterygii</taxon>
        <taxon>Teleostei</taxon>
        <taxon>Anguilliformes</taxon>
        <taxon>Congridae</taxon>
        <taxon>Conger</taxon>
    </lineage>
</organism>
<comment type="caution">
    <text evidence="2">The sequence shown here is derived from an EMBL/GenBank/DDBJ whole genome shotgun (WGS) entry which is preliminary data.</text>
</comment>
<dbReference type="EMBL" id="JAFJMO010000007">
    <property type="protein sequence ID" value="KAJ8271512.1"/>
    <property type="molecule type" value="Genomic_DNA"/>
</dbReference>
<dbReference type="Proteomes" id="UP001152803">
    <property type="component" value="Unassembled WGS sequence"/>
</dbReference>
<evidence type="ECO:0000313" key="3">
    <source>
        <dbReference type="Proteomes" id="UP001152803"/>
    </source>
</evidence>